<reference evidence="2" key="1">
    <citation type="submission" date="2023-03" db="EMBL/GenBank/DDBJ databases">
        <title>Massive genome expansion in bonnet fungi (Mycena s.s.) driven by repeated elements and novel gene families across ecological guilds.</title>
        <authorList>
            <consortium name="Lawrence Berkeley National Laboratory"/>
            <person name="Harder C.B."/>
            <person name="Miyauchi S."/>
            <person name="Viragh M."/>
            <person name="Kuo A."/>
            <person name="Thoen E."/>
            <person name="Andreopoulos B."/>
            <person name="Lu D."/>
            <person name="Skrede I."/>
            <person name="Drula E."/>
            <person name="Henrissat B."/>
            <person name="Morin E."/>
            <person name="Kohler A."/>
            <person name="Barry K."/>
            <person name="LaButti K."/>
            <person name="Morin E."/>
            <person name="Salamov A."/>
            <person name="Lipzen A."/>
            <person name="Mereny Z."/>
            <person name="Hegedus B."/>
            <person name="Baldrian P."/>
            <person name="Stursova M."/>
            <person name="Weitz H."/>
            <person name="Taylor A."/>
            <person name="Grigoriev I.V."/>
            <person name="Nagy L.G."/>
            <person name="Martin F."/>
            <person name="Kauserud H."/>
        </authorList>
    </citation>
    <scope>NUCLEOTIDE SEQUENCE</scope>
    <source>
        <strain evidence="2">CBHHK182m</strain>
    </source>
</reference>
<evidence type="ECO:0000256" key="1">
    <source>
        <dbReference type="SAM" id="MobiDB-lite"/>
    </source>
</evidence>
<gene>
    <name evidence="2" type="ORF">B0H16DRAFT_1562561</name>
</gene>
<evidence type="ECO:0000313" key="3">
    <source>
        <dbReference type="Proteomes" id="UP001215598"/>
    </source>
</evidence>
<dbReference type="AlphaFoldDB" id="A0AAD7N2G3"/>
<dbReference type="EMBL" id="JARKIB010000093">
    <property type="protein sequence ID" value="KAJ7742850.1"/>
    <property type="molecule type" value="Genomic_DNA"/>
</dbReference>
<name>A0AAD7N2G3_9AGAR</name>
<organism evidence="2 3">
    <name type="scientific">Mycena metata</name>
    <dbReference type="NCBI Taxonomy" id="1033252"/>
    <lineage>
        <taxon>Eukaryota</taxon>
        <taxon>Fungi</taxon>
        <taxon>Dikarya</taxon>
        <taxon>Basidiomycota</taxon>
        <taxon>Agaricomycotina</taxon>
        <taxon>Agaricomycetes</taxon>
        <taxon>Agaricomycetidae</taxon>
        <taxon>Agaricales</taxon>
        <taxon>Marasmiineae</taxon>
        <taxon>Mycenaceae</taxon>
        <taxon>Mycena</taxon>
    </lineage>
</organism>
<comment type="caution">
    <text evidence="2">The sequence shown here is derived from an EMBL/GenBank/DDBJ whole genome shotgun (WGS) entry which is preliminary data.</text>
</comment>
<accession>A0AAD7N2G3</accession>
<protein>
    <submittedName>
        <fullName evidence="2">Uncharacterized protein</fullName>
    </submittedName>
</protein>
<sequence length="479" mass="53779">MNSTGSFNSMAPAGDDFPSESSALEADVEALGLPTVLEATKKKALSRLSVDDMKDVGWILPRVLSESDDFWGANFTGLQWVKETAYKTTPDTMMNQIQGNRQRFMSIGSKFKMQVTDDYELQDGHLNLANSPSAEESDTQLLKVCLHYVANEAIPRRRMEWINLEQTRNARATRAKEACIPQEELDLLEDGKILFKVWPDLLFAEDTDMSISGPDAKKSTSQKSASESRKLKEASLISLLRLNSPNSFSQAGRVISELTVERAVGSALNGIFYSAEKVHVISGQKLDAPLLLRPTNAFAYPDLASLRMAAFANQLESVVIRRRDLTDQEDIPVDTPKTSDSPTARAQMAAAVHPTLILLVLAHYLEKAKSIGDLPKLTETDEAELPVFDQRSMVYGIYYDETVIQILAHFPQFVFDDKRSRFTVRFYQVQVQIFNIQNITMLGKWQLVIALFHIQKHEDMLSEFLQKVIEKYGLVDGKS</sequence>
<keyword evidence="3" id="KW-1185">Reference proteome</keyword>
<proteinExistence type="predicted"/>
<evidence type="ECO:0000313" key="2">
    <source>
        <dbReference type="EMBL" id="KAJ7742850.1"/>
    </source>
</evidence>
<dbReference type="Proteomes" id="UP001215598">
    <property type="component" value="Unassembled WGS sequence"/>
</dbReference>
<feature type="region of interest" description="Disordered" evidence="1">
    <location>
        <begin position="1"/>
        <end position="21"/>
    </location>
</feature>